<keyword evidence="1" id="KW-1133">Transmembrane helix</keyword>
<dbReference type="Proteomes" id="UP000518091">
    <property type="component" value="Unassembled WGS sequence"/>
</dbReference>
<reference evidence="2 4" key="2">
    <citation type="submission" date="2020-07" db="EMBL/GenBank/DDBJ databases">
        <title>Identification of Halomonas strains.</title>
        <authorList>
            <person name="Xiao Z."/>
            <person name="Shen J."/>
        </authorList>
    </citation>
    <scope>NUCLEOTIDE SEQUENCE [LARGE SCALE GENOMIC DNA]</scope>
    <source>
        <strain evidence="2 4">DSM 17331</strain>
    </source>
</reference>
<proteinExistence type="predicted"/>
<dbReference type="EMBL" id="JACEFT010000016">
    <property type="protein sequence ID" value="MBA2779786.1"/>
    <property type="molecule type" value="Genomic_DNA"/>
</dbReference>
<dbReference type="EMBL" id="JABFUB010000008">
    <property type="protein sequence ID" value="MCG6662187.1"/>
    <property type="molecule type" value="Genomic_DNA"/>
</dbReference>
<organism evidence="2 4">
    <name type="scientific">Billgrantia kenyensis</name>
    <dbReference type="NCBI Taxonomy" id="321266"/>
    <lineage>
        <taxon>Bacteria</taxon>
        <taxon>Pseudomonadati</taxon>
        <taxon>Pseudomonadota</taxon>
        <taxon>Gammaproteobacteria</taxon>
        <taxon>Oceanospirillales</taxon>
        <taxon>Halomonadaceae</taxon>
        <taxon>Billgrantia</taxon>
    </lineage>
</organism>
<protein>
    <submittedName>
        <fullName evidence="2">Uncharacterized protein</fullName>
    </submittedName>
</protein>
<sequence>MPSTPLPETGESRFPGLRLMMLATLVTLSVALWYLLSHVVRGGADVDWHQASLPCELHQAACQADLGDGRTLTFSIDATGDIRALELLPLEVHLEGVEAESVRIDFVGRDMDMGLHRFPLERQDKGRFEGVGQVPICTEAVMSWQARVVVETPQGRLGSQFDFTVERSFP</sequence>
<evidence type="ECO:0000313" key="2">
    <source>
        <dbReference type="EMBL" id="MBA2779786.1"/>
    </source>
</evidence>
<reference evidence="3 5" key="1">
    <citation type="submission" date="2020-05" db="EMBL/GenBank/DDBJ databases">
        <title>Comparative genomic analysis of denitrifying bacteria from Halomonas genus.</title>
        <authorList>
            <person name="Wang L."/>
            <person name="Shao Z."/>
        </authorList>
    </citation>
    <scope>NUCLEOTIDE SEQUENCE [LARGE SCALE GENOMIC DNA]</scope>
    <source>
        <strain evidence="3 5">DSM 17331</strain>
    </source>
</reference>
<evidence type="ECO:0000313" key="3">
    <source>
        <dbReference type="EMBL" id="MCG6662187.1"/>
    </source>
</evidence>
<comment type="caution">
    <text evidence="2">The sequence shown here is derived from an EMBL/GenBank/DDBJ whole genome shotgun (WGS) entry which is preliminary data.</text>
</comment>
<gene>
    <name evidence="2" type="ORF">H1D44_12860</name>
    <name evidence="3" type="ORF">HOP48_11610</name>
</gene>
<evidence type="ECO:0000256" key="1">
    <source>
        <dbReference type="SAM" id="Phobius"/>
    </source>
</evidence>
<evidence type="ECO:0000313" key="4">
    <source>
        <dbReference type="Proteomes" id="UP000518091"/>
    </source>
</evidence>
<feature type="transmembrane region" description="Helical" evidence="1">
    <location>
        <begin position="16"/>
        <end position="36"/>
    </location>
</feature>
<accession>A0A7W0AEX3</accession>
<name>A0A7W0AEX3_9GAMM</name>
<keyword evidence="1" id="KW-0472">Membrane</keyword>
<dbReference type="RefSeq" id="WP_181515259.1">
    <property type="nucleotide sequence ID" value="NZ_JABFUB010000008.1"/>
</dbReference>
<keyword evidence="1" id="KW-0812">Transmembrane</keyword>
<keyword evidence="5" id="KW-1185">Reference proteome</keyword>
<evidence type="ECO:0000313" key="5">
    <source>
        <dbReference type="Proteomes" id="UP000814353"/>
    </source>
</evidence>
<dbReference type="Proteomes" id="UP000814353">
    <property type="component" value="Unassembled WGS sequence"/>
</dbReference>
<dbReference type="AlphaFoldDB" id="A0A7W0AEX3"/>